<keyword evidence="3" id="KW-1185">Reference proteome</keyword>
<reference evidence="2" key="1">
    <citation type="journal article" date="2023" name="Science">
        <title>Genome structures resolve the early diversification of teleost fishes.</title>
        <authorList>
            <person name="Parey E."/>
            <person name="Louis A."/>
            <person name="Montfort J."/>
            <person name="Bouchez O."/>
            <person name="Roques C."/>
            <person name="Iampietro C."/>
            <person name="Lluch J."/>
            <person name="Castinel A."/>
            <person name="Donnadieu C."/>
            <person name="Desvignes T."/>
            <person name="Floi Bucao C."/>
            <person name="Jouanno E."/>
            <person name="Wen M."/>
            <person name="Mejri S."/>
            <person name="Dirks R."/>
            <person name="Jansen H."/>
            <person name="Henkel C."/>
            <person name="Chen W.J."/>
            <person name="Zahm M."/>
            <person name="Cabau C."/>
            <person name="Klopp C."/>
            <person name="Thompson A.W."/>
            <person name="Robinson-Rechavi M."/>
            <person name="Braasch I."/>
            <person name="Lecointre G."/>
            <person name="Bobe J."/>
            <person name="Postlethwait J.H."/>
            <person name="Berthelot C."/>
            <person name="Roest Crollius H."/>
            <person name="Guiguen Y."/>
        </authorList>
    </citation>
    <scope>NUCLEOTIDE SEQUENCE</scope>
    <source>
        <strain evidence="2">NC1722</strain>
    </source>
</reference>
<name>A0AAD7WIH2_9TELE</name>
<evidence type="ECO:0000313" key="3">
    <source>
        <dbReference type="Proteomes" id="UP001221898"/>
    </source>
</evidence>
<evidence type="ECO:0000256" key="1">
    <source>
        <dbReference type="SAM" id="MobiDB-lite"/>
    </source>
</evidence>
<dbReference type="Proteomes" id="UP001221898">
    <property type="component" value="Unassembled WGS sequence"/>
</dbReference>
<protein>
    <submittedName>
        <fullName evidence="2">Uncharacterized protein</fullName>
    </submittedName>
</protein>
<organism evidence="2 3">
    <name type="scientific">Aldrovandia affinis</name>
    <dbReference type="NCBI Taxonomy" id="143900"/>
    <lineage>
        <taxon>Eukaryota</taxon>
        <taxon>Metazoa</taxon>
        <taxon>Chordata</taxon>
        <taxon>Craniata</taxon>
        <taxon>Vertebrata</taxon>
        <taxon>Euteleostomi</taxon>
        <taxon>Actinopterygii</taxon>
        <taxon>Neopterygii</taxon>
        <taxon>Teleostei</taxon>
        <taxon>Notacanthiformes</taxon>
        <taxon>Halosauridae</taxon>
        <taxon>Aldrovandia</taxon>
    </lineage>
</organism>
<gene>
    <name evidence="2" type="ORF">AAFF_G00440930</name>
</gene>
<feature type="compositionally biased region" description="Basic and acidic residues" evidence="1">
    <location>
        <begin position="74"/>
        <end position="88"/>
    </location>
</feature>
<sequence length="140" mass="14951">MLVKGTEREDGVTTALAAAAELPAEGAEGGGTADCTTAEWSPPGPGRTQGTGQRGKRERKTVHKSNSVPWTMDAKTKEKGEWRKDTESQRPFLADPEATGGGAQERAPEEDQCKTSADLEDIISRSKKVVRSRGTVHSAM</sequence>
<dbReference type="EMBL" id="JAINUG010000099">
    <property type="protein sequence ID" value="KAJ8397259.1"/>
    <property type="molecule type" value="Genomic_DNA"/>
</dbReference>
<comment type="caution">
    <text evidence="2">The sequence shown here is derived from an EMBL/GenBank/DDBJ whole genome shotgun (WGS) entry which is preliminary data.</text>
</comment>
<accession>A0AAD7WIH2</accession>
<evidence type="ECO:0000313" key="2">
    <source>
        <dbReference type="EMBL" id="KAJ8397259.1"/>
    </source>
</evidence>
<feature type="region of interest" description="Disordered" evidence="1">
    <location>
        <begin position="20"/>
        <end position="120"/>
    </location>
</feature>
<feature type="compositionally biased region" description="Basic residues" evidence="1">
    <location>
        <begin position="54"/>
        <end position="63"/>
    </location>
</feature>
<proteinExistence type="predicted"/>
<dbReference type="AlphaFoldDB" id="A0AAD7WIH2"/>